<dbReference type="Proteomes" id="UP000318834">
    <property type="component" value="Unassembled WGS sequence"/>
</dbReference>
<gene>
    <name evidence="1" type="ORF">E6H05_06245</name>
</gene>
<reference evidence="1 2" key="1">
    <citation type="journal article" date="2019" name="Nat. Microbiol.">
        <title>Mediterranean grassland soil C-N compound turnover is dependent on rainfall and depth, and is mediated by genomically divergent microorganisms.</title>
        <authorList>
            <person name="Diamond S."/>
            <person name="Andeer P.F."/>
            <person name="Li Z."/>
            <person name="Crits-Christoph A."/>
            <person name="Burstein D."/>
            <person name="Anantharaman K."/>
            <person name="Lane K.R."/>
            <person name="Thomas B.C."/>
            <person name="Pan C."/>
            <person name="Northen T.R."/>
            <person name="Banfield J.F."/>
        </authorList>
    </citation>
    <scope>NUCLEOTIDE SEQUENCE [LARGE SCALE GENOMIC DNA]</scope>
    <source>
        <strain evidence="1">NP_8</strain>
    </source>
</reference>
<name>A0A537IWH9_9BACT</name>
<proteinExistence type="predicted"/>
<organism evidence="1 2">
    <name type="scientific">Candidatus Segetimicrobium genomatis</name>
    <dbReference type="NCBI Taxonomy" id="2569760"/>
    <lineage>
        <taxon>Bacteria</taxon>
        <taxon>Bacillati</taxon>
        <taxon>Candidatus Sysuimicrobiota</taxon>
        <taxon>Candidatus Sysuimicrobiia</taxon>
        <taxon>Candidatus Sysuimicrobiales</taxon>
        <taxon>Candidatus Segetimicrobiaceae</taxon>
        <taxon>Candidatus Segetimicrobium</taxon>
    </lineage>
</organism>
<sequence length="144" mass="16213">MVHALTEAHRVLASPGLLLDLRPDRDPGGRRAKPLDTYVVIRGSDVEAGALVETPSYYADFVAGDRAVEQVIRKHLLALQAVEIFRLRWYFRTLDILEQTLVEDWTGTDLPASVRGRLTSLLNAHPNAQIAVTETFRLNVLRKR</sequence>
<dbReference type="AlphaFoldDB" id="A0A537IWH9"/>
<evidence type="ECO:0000313" key="1">
    <source>
        <dbReference type="EMBL" id="TMI75640.1"/>
    </source>
</evidence>
<protein>
    <submittedName>
        <fullName evidence="1">Uncharacterized protein</fullName>
    </submittedName>
</protein>
<accession>A0A537IWH9</accession>
<dbReference type="EMBL" id="VBAP01000042">
    <property type="protein sequence ID" value="TMI75640.1"/>
    <property type="molecule type" value="Genomic_DNA"/>
</dbReference>
<evidence type="ECO:0000313" key="2">
    <source>
        <dbReference type="Proteomes" id="UP000318834"/>
    </source>
</evidence>
<comment type="caution">
    <text evidence="1">The sequence shown here is derived from an EMBL/GenBank/DDBJ whole genome shotgun (WGS) entry which is preliminary data.</text>
</comment>